<feature type="compositionally biased region" description="Gly residues" evidence="10">
    <location>
        <begin position="253"/>
        <end position="327"/>
    </location>
</feature>
<sequence>MSDIAGISGFSQNGLSGLSGLSGGLGGAAAGAATGQGGQSPLEQLAGMLAEMLLGSGSGSGGAGAGAGSGSGAGQAGKSGQSDIDSLLQSLQGGEQKDGSSKGANGTGDESSKELLTQVLMALFEKILGGSDSSSGTGEGGGNGSGSGSGSPVSGAGGTGGGGTKGLEGLGSNQGLGGAQGAGGGSGSVEDLVNTLMKSLGGGSLDNSIQPTSDGGGQVSQDGKLKELLEMIAQFMDSHPETFNQPSDSSSKGTGGGGGGGGGSPAPSVGGGGGGGAPAPAVAGGGGGGSPAPSVGGGGGGGGAPAPSVGGGGGGGTPSVGGGGGGSTPSIGGTTPTPTPGTGSPAGTGAAGSSTPVSFPTASGSPTVVNETIKVGPGEVFDGQGKTFTAGPSLGDGGQGEGQKPMFELAEGATLKNVTFGDNAADGVHVRAGNEKAVNVDNVHWTNVGEDALTVKGEGGAKVTNLNITNSSAQGASDKIFQLNADANVSVDNFKAKDFGTFMRTNGGQQGNWNLDLKNIEAENGKFSFVKSDSEGLNLTTSGINLKNVEHPYDKLPGSTNHKEV</sequence>
<feature type="compositionally biased region" description="Low complexity" evidence="10">
    <location>
        <begin position="328"/>
        <end position="343"/>
    </location>
</feature>
<feature type="compositionally biased region" description="Polar residues" evidence="10">
    <location>
        <begin position="83"/>
        <end position="93"/>
    </location>
</feature>
<keyword evidence="8" id="KW-0106">Calcium</keyword>
<evidence type="ECO:0000256" key="10">
    <source>
        <dbReference type="SAM" id="MobiDB-lite"/>
    </source>
</evidence>
<keyword evidence="9 11" id="KW-0456">Lyase</keyword>
<reference evidence="11 12" key="1">
    <citation type="submission" date="2023-07" db="EMBL/GenBank/DDBJ databases">
        <title>Identification of four novel Pseudomonas species associated with bacterial leaf spot of cucurbits.</title>
        <authorList>
            <person name="Fullem K.R."/>
        </authorList>
    </citation>
    <scope>NUCLEOTIDE SEQUENCE [LARGE SCALE GENOMIC DNA]</scope>
    <source>
        <strain evidence="11 12">KFB 138</strain>
    </source>
</reference>
<proteinExistence type="inferred from homology"/>
<evidence type="ECO:0000256" key="4">
    <source>
        <dbReference type="ARBA" id="ARBA00006463"/>
    </source>
</evidence>
<evidence type="ECO:0000256" key="3">
    <source>
        <dbReference type="ARBA" id="ARBA00004613"/>
    </source>
</evidence>
<dbReference type="InterPro" id="IPR012334">
    <property type="entry name" value="Pectin_lyas_fold"/>
</dbReference>
<evidence type="ECO:0000256" key="7">
    <source>
        <dbReference type="ARBA" id="ARBA00022729"/>
    </source>
</evidence>
<feature type="region of interest" description="Disordered" evidence="10">
    <location>
        <begin position="58"/>
        <end position="111"/>
    </location>
</feature>
<protein>
    <recommendedName>
        <fullName evidence="5">pectate lyase</fullName>
        <ecNumber evidence="5">4.2.2.2</ecNumber>
    </recommendedName>
</protein>
<accession>A0ABT9CM71</accession>
<dbReference type="Pfam" id="PF03211">
    <property type="entry name" value="Pectate_lyase"/>
    <property type="match status" value="1"/>
</dbReference>
<dbReference type="Proteomes" id="UP001223016">
    <property type="component" value="Unassembled WGS sequence"/>
</dbReference>
<dbReference type="RefSeq" id="WP_304573847.1">
    <property type="nucleotide sequence ID" value="NZ_JAUQOO010000001.1"/>
</dbReference>
<evidence type="ECO:0000313" key="12">
    <source>
        <dbReference type="Proteomes" id="UP001223016"/>
    </source>
</evidence>
<dbReference type="Gene3D" id="2.160.20.10">
    <property type="entry name" value="Single-stranded right-handed beta-helix, Pectin lyase-like"/>
    <property type="match status" value="1"/>
</dbReference>
<keyword evidence="6" id="KW-0964">Secreted</keyword>
<organism evidence="11 12">
    <name type="scientific">Pseudomonas serbiensis</name>
    <dbReference type="NCBI Taxonomy" id="3064350"/>
    <lineage>
        <taxon>Bacteria</taxon>
        <taxon>Pseudomonadati</taxon>
        <taxon>Pseudomonadota</taxon>
        <taxon>Gammaproteobacteria</taxon>
        <taxon>Pseudomonadales</taxon>
        <taxon>Pseudomonadaceae</taxon>
        <taxon>Pseudomonas</taxon>
    </lineage>
</organism>
<dbReference type="GO" id="GO:0016829">
    <property type="term" value="F:lyase activity"/>
    <property type="evidence" value="ECO:0007669"/>
    <property type="project" value="UniProtKB-KW"/>
</dbReference>
<evidence type="ECO:0000256" key="5">
    <source>
        <dbReference type="ARBA" id="ARBA00012272"/>
    </source>
</evidence>
<gene>
    <name evidence="11" type="ORF">Q6A51_00415</name>
</gene>
<feature type="region of interest" description="Disordered" evidence="10">
    <location>
        <begin position="239"/>
        <end position="367"/>
    </location>
</feature>
<dbReference type="InterPro" id="IPR004898">
    <property type="entry name" value="Pectate_lyase_PlyH/PlyE-like"/>
</dbReference>
<evidence type="ECO:0000256" key="9">
    <source>
        <dbReference type="ARBA" id="ARBA00023239"/>
    </source>
</evidence>
<feature type="region of interest" description="Disordered" evidence="10">
    <location>
        <begin position="130"/>
        <end position="186"/>
    </location>
</feature>
<evidence type="ECO:0000256" key="2">
    <source>
        <dbReference type="ARBA" id="ARBA00001913"/>
    </source>
</evidence>
<evidence type="ECO:0000313" key="11">
    <source>
        <dbReference type="EMBL" id="MDO7925221.1"/>
    </source>
</evidence>
<feature type="compositionally biased region" description="Gly residues" evidence="10">
    <location>
        <begin position="58"/>
        <end position="77"/>
    </location>
</feature>
<evidence type="ECO:0000256" key="8">
    <source>
        <dbReference type="ARBA" id="ARBA00022837"/>
    </source>
</evidence>
<comment type="subcellular location">
    <subcellularLocation>
        <location evidence="3">Secreted</location>
    </subcellularLocation>
</comment>
<feature type="compositionally biased region" description="Polar residues" evidence="10">
    <location>
        <begin position="241"/>
        <end position="252"/>
    </location>
</feature>
<comment type="cofactor">
    <cofactor evidence="2">
        <name>Ca(2+)</name>
        <dbReference type="ChEBI" id="CHEBI:29108"/>
    </cofactor>
</comment>
<dbReference type="EMBL" id="JAUQOO010000001">
    <property type="protein sequence ID" value="MDO7925221.1"/>
    <property type="molecule type" value="Genomic_DNA"/>
</dbReference>
<keyword evidence="7" id="KW-0732">Signal</keyword>
<comment type="similarity">
    <text evidence="4">Belongs to the polysaccharide lyase 3 family.</text>
</comment>
<dbReference type="PANTHER" id="PTHR33407">
    <property type="entry name" value="PECTATE LYASE F-RELATED"/>
    <property type="match status" value="1"/>
</dbReference>
<comment type="catalytic activity">
    <reaction evidence="1">
        <text>Eliminative cleavage of (1-&gt;4)-alpha-D-galacturonan to give oligosaccharides with 4-deoxy-alpha-D-galact-4-enuronosyl groups at their non-reducing ends.</text>
        <dbReference type="EC" id="4.2.2.2"/>
    </reaction>
</comment>
<dbReference type="EC" id="4.2.2.2" evidence="5"/>
<keyword evidence="12" id="KW-1185">Reference proteome</keyword>
<dbReference type="InterPro" id="IPR011050">
    <property type="entry name" value="Pectin_lyase_fold/virulence"/>
</dbReference>
<name>A0ABT9CM71_9PSED</name>
<dbReference type="PANTHER" id="PTHR33407:SF9">
    <property type="entry name" value="PECTATE LYASE F-RELATED"/>
    <property type="match status" value="1"/>
</dbReference>
<evidence type="ECO:0000256" key="6">
    <source>
        <dbReference type="ARBA" id="ARBA00022525"/>
    </source>
</evidence>
<comment type="caution">
    <text evidence="11">The sequence shown here is derived from an EMBL/GenBank/DDBJ whole genome shotgun (WGS) entry which is preliminary data.</text>
</comment>
<evidence type="ECO:0000256" key="1">
    <source>
        <dbReference type="ARBA" id="ARBA00000695"/>
    </source>
</evidence>
<feature type="compositionally biased region" description="Gly residues" evidence="10">
    <location>
        <begin position="137"/>
        <end position="186"/>
    </location>
</feature>
<dbReference type="SUPFAM" id="SSF51126">
    <property type="entry name" value="Pectin lyase-like"/>
    <property type="match status" value="1"/>
</dbReference>